<dbReference type="InterPro" id="IPR009006">
    <property type="entry name" value="Ala_racemase/Decarboxylase_C"/>
</dbReference>
<comment type="cofactor">
    <cofactor evidence="1">
        <name>pyridoxal 5'-phosphate</name>
        <dbReference type="ChEBI" id="CHEBI:597326"/>
    </cofactor>
</comment>
<evidence type="ECO:0000313" key="5">
    <source>
        <dbReference type="EMBL" id="MPN47296.1"/>
    </source>
</evidence>
<accession>A0A645I8Q6</accession>
<dbReference type="NCBIfam" id="TIGR00492">
    <property type="entry name" value="alr"/>
    <property type="match status" value="1"/>
</dbReference>
<keyword evidence="2" id="KW-0663">Pyridoxal phosphate</keyword>
<feature type="domain" description="Alanine racemase C-terminal" evidence="4">
    <location>
        <begin position="36"/>
        <end position="164"/>
    </location>
</feature>
<dbReference type="GO" id="GO:0005829">
    <property type="term" value="C:cytosol"/>
    <property type="evidence" value="ECO:0007669"/>
    <property type="project" value="TreeGrafter"/>
</dbReference>
<dbReference type="PANTHER" id="PTHR30511:SF0">
    <property type="entry name" value="ALANINE RACEMASE, CATABOLIC-RELATED"/>
    <property type="match status" value="1"/>
</dbReference>
<sequence length="164" mass="17730">MRGGAAGTNMCRLGIGLYGLYPSPAAKSWGLDLEPALSWKSCLSHVKWLPPGKGVSYGHIWRTERETLVGTVPLGYADGYPRSLSNKGRVLVGGKSVPVIGRICMDQFMVDLTAVPQARPGDEVVLIGRQGTEEISVDDLAGLINTINYEVVCMIGGRIPRRYI</sequence>
<dbReference type="Pfam" id="PF00842">
    <property type="entry name" value="Ala_racemase_C"/>
    <property type="match status" value="1"/>
</dbReference>
<dbReference type="GO" id="GO:0030632">
    <property type="term" value="P:D-alanine biosynthetic process"/>
    <property type="evidence" value="ECO:0007669"/>
    <property type="project" value="TreeGrafter"/>
</dbReference>
<dbReference type="CDD" id="cd00430">
    <property type="entry name" value="PLPDE_III_AR"/>
    <property type="match status" value="1"/>
</dbReference>
<gene>
    <name evidence="5" type="primary">alr2_5</name>
    <name evidence="5" type="ORF">SDC9_194898</name>
</gene>
<reference evidence="5" key="1">
    <citation type="submission" date="2019-08" db="EMBL/GenBank/DDBJ databases">
        <authorList>
            <person name="Kucharzyk K."/>
            <person name="Murdoch R.W."/>
            <person name="Higgins S."/>
            <person name="Loffler F."/>
        </authorList>
    </citation>
    <scope>NUCLEOTIDE SEQUENCE</scope>
</reference>
<evidence type="ECO:0000259" key="4">
    <source>
        <dbReference type="SMART" id="SM01005"/>
    </source>
</evidence>
<dbReference type="GO" id="GO:0030170">
    <property type="term" value="F:pyridoxal phosphate binding"/>
    <property type="evidence" value="ECO:0007669"/>
    <property type="project" value="TreeGrafter"/>
</dbReference>
<dbReference type="InterPro" id="IPR011079">
    <property type="entry name" value="Ala_racemase_C"/>
</dbReference>
<comment type="caution">
    <text evidence="5">The sequence shown here is derived from an EMBL/GenBank/DDBJ whole genome shotgun (WGS) entry which is preliminary data.</text>
</comment>
<name>A0A645I8Q6_9ZZZZ</name>
<dbReference type="InterPro" id="IPR000821">
    <property type="entry name" value="Ala_racemase"/>
</dbReference>
<dbReference type="GO" id="GO:0009252">
    <property type="term" value="P:peptidoglycan biosynthetic process"/>
    <property type="evidence" value="ECO:0007669"/>
    <property type="project" value="TreeGrafter"/>
</dbReference>
<dbReference type="AlphaFoldDB" id="A0A645I8Q6"/>
<dbReference type="EMBL" id="VSSQ01108691">
    <property type="protein sequence ID" value="MPN47296.1"/>
    <property type="molecule type" value="Genomic_DNA"/>
</dbReference>
<dbReference type="FunFam" id="2.40.37.10:FF:000006">
    <property type="entry name" value="Alanine racemase"/>
    <property type="match status" value="1"/>
</dbReference>
<evidence type="ECO:0000256" key="3">
    <source>
        <dbReference type="ARBA" id="ARBA00023235"/>
    </source>
</evidence>
<dbReference type="GO" id="GO:0008784">
    <property type="term" value="F:alanine racemase activity"/>
    <property type="evidence" value="ECO:0007669"/>
    <property type="project" value="UniProtKB-EC"/>
</dbReference>
<dbReference type="SUPFAM" id="SSF50621">
    <property type="entry name" value="Alanine racemase C-terminal domain-like"/>
    <property type="match status" value="1"/>
</dbReference>
<proteinExistence type="predicted"/>
<organism evidence="5">
    <name type="scientific">bioreactor metagenome</name>
    <dbReference type="NCBI Taxonomy" id="1076179"/>
    <lineage>
        <taxon>unclassified sequences</taxon>
        <taxon>metagenomes</taxon>
        <taxon>ecological metagenomes</taxon>
    </lineage>
</organism>
<evidence type="ECO:0000256" key="2">
    <source>
        <dbReference type="ARBA" id="ARBA00022898"/>
    </source>
</evidence>
<dbReference type="SMART" id="SM01005">
    <property type="entry name" value="Ala_racemase_C"/>
    <property type="match status" value="1"/>
</dbReference>
<dbReference type="EC" id="5.1.1.1" evidence="5"/>
<protein>
    <submittedName>
        <fullName evidence="5">Alanine racemase 2</fullName>
        <ecNumber evidence="5">5.1.1.1</ecNumber>
    </submittedName>
</protein>
<evidence type="ECO:0000256" key="1">
    <source>
        <dbReference type="ARBA" id="ARBA00001933"/>
    </source>
</evidence>
<dbReference type="Gene3D" id="2.40.37.10">
    <property type="entry name" value="Lyase, Ornithine Decarboxylase, Chain A, domain 1"/>
    <property type="match status" value="1"/>
</dbReference>
<dbReference type="PANTHER" id="PTHR30511">
    <property type="entry name" value="ALANINE RACEMASE"/>
    <property type="match status" value="1"/>
</dbReference>
<keyword evidence="3 5" id="KW-0413">Isomerase</keyword>